<keyword evidence="3" id="KW-0820">tRNA-binding</keyword>
<sequence>MNACGVIVEYNPFHNGHVHHLEESRKKTEKDCLIAVMSGNFLQRGEPAIIDKWHRAEAALKTGIDIAVELPYAYAVQHADLFAKGAVLTLHALKVDTICFGSEKGEISPFLKAYEQYHKNQDLFQEELKRGLSRGLSFPEASRLAYQTINLTTNGLDLSQPNNILGFSYVKTILDFNTGIRPETIQRTKSGYHDEEIHHRIASATSIRKEIVSGQMLTEKAKETIPAATVEALNNYQKETGLWHHWELYFPYLQHVVLTRSLTELKEVHGVEEGLEYRLKKTVERSKSFQEWMEKLKTRRYTWTRLQRMFVHLLTNTKTADLKPIHQQSSVPYVRILGMTEKGRHYLNQVKREMEVPLISRIQEYEHPVLEMEERAVHSYYLAIPAEKRERFFRREIQPPVILSRTQG</sequence>
<dbReference type="EMBL" id="SMAN01000001">
    <property type="protein sequence ID" value="TCT26887.1"/>
    <property type="molecule type" value="Genomic_DNA"/>
</dbReference>
<dbReference type="GO" id="GO:0016879">
    <property type="term" value="F:ligase activity, forming carbon-nitrogen bonds"/>
    <property type="evidence" value="ECO:0007669"/>
    <property type="project" value="UniProtKB-UniRule"/>
</dbReference>
<comment type="caution">
    <text evidence="4">The sequence shown here is derived from an EMBL/GenBank/DDBJ whole genome shotgun (WGS) entry which is preliminary data.</text>
</comment>
<dbReference type="PANTHER" id="PTHR37825">
    <property type="entry name" value="TRNA(MET) CYTIDINE ACETATE LIGASE"/>
    <property type="match status" value="1"/>
</dbReference>
<reference evidence="4 5" key="1">
    <citation type="submission" date="2019-03" db="EMBL/GenBank/DDBJ databases">
        <title>Genomic Encyclopedia of Type Strains, Phase IV (KMG-IV): sequencing the most valuable type-strain genomes for metagenomic binning, comparative biology and taxonomic classification.</title>
        <authorList>
            <person name="Goeker M."/>
        </authorList>
    </citation>
    <scope>NUCLEOTIDE SEQUENCE [LARGE SCALE GENOMIC DNA]</scope>
    <source>
        <strain evidence="4 5">DSM 25894</strain>
    </source>
</reference>
<evidence type="ECO:0000313" key="5">
    <source>
        <dbReference type="Proteomes" id="UP000294650"/>
    </source>
</evidence>
<dbReference type="EC" id="6.3.4.-" evidence="3"/>
<keyword evidence="1 3" id="KW-0436">Ligase</keyword>
<evidence type="ECO:0000313" key="4">
    <source>
        <dbReference type="EMBL" id="TCT26887.1"/>
    </source>
</evidence>
<keyword evidence="4" id="KW-0808">Transferase</keyword>
<dbReference type="GO" id="GO:0005524">
    <property type="term" value="F:ATP binding"/>
    <property type="evidence" value="ECO:0007669"/>
    <property type="project" value="UniProtKB-KW"/>
</dbReference>
<evidence type="ECO:0000256" key="1">
    <source>
        <dbReference type="ARBA" id="ARBA00022598"/>
    </source>
</evidence>
<dbReference type="OrthoDB" id="9769796at2"/>
<dbReference type="Gene3D" id="3.40.50.620">
    <property type="entry name" value="HUPs"/>
    <property type="match status" value="1"/>
</dbReference>
<dbReference type="Pfam" id="PF05636">
    <property type="entry name" value="HIGH_NTase1"/>
    <property type="match status" value="1"/>
</dbReference>
<keyword evidence="3" id="KW-0963">Cytoplasm</keyword>
<name>A0A4R3NBA9_9BACI</name>
<feature type="binding site" evidence="3">
    <location>
        <position position="101"/>
    </location>
    <ligand>
        <name>ATP</name>
        <dbReference type="ChEBI" id="CHEBI:30616"/>
    </ligand>
</feature>
<keyword evidence="5" id="KW-1185">Reference proteome</keyword>
<comment type="catalytic activity">
    <reaction evidence="3">
        <text>cytidine(34) in elongator tRNA(Met) + acetate + ATP = N(4)-acetylcytidine(34) in elongator tRNA(Met) + AMP + diphosphate</text>
        <dbReference type="Rhea" id="RHEA:58144"/>
        <dbReference type="Rhea" id="RHEA-COMP:10693"/>
        <dbReference type="Rhea" id="RHEA-COMP:10694"/>
        <dbReference type="ChEBI" id="CHEBI:30089"/>
        <dbReference type="ChEBI" id="CHEBI:30616"/>
        <dbReference type="ChEBI" id="CHEBI:33019"/>
        <dbReference type="ChEBI" id="CHEBI:74900"/>
        <dbReference type="ChEBI" id="CHEBI:82748"/>
        <dbReference type="ChEBI" id="CHEBI:456215"/>
    </reaction>
</comment>
<keyword evidence="3" id="KW-0694">RNA-binding</keyword>
<comment type="function">
    <text evidence="3">Catalyzes the formation of N(4)-acetylcytidine (ac(4)C) at the wobble position of elongator tRNA(Met), using acetate and ATP as substrates. First activates an acetate ion to form acetyladenylate (Ac-AMP) and then transfers the acetyl group to tRNA to form ac(4)C34.</text>
</comment>
<dbReference type="GO" id="GO:0005737">
    <property type="term" value="C:cytoplasm"/>
    <property type="evidence" value="ECO:0007669"/>
    <property type="project" value="UniProtKB-SubCell"/>
</dbReference>
<organism evidence="4 5">
    <name type="scientific">Melghiribacillus thermohalophilus</name>
    <dbReference type="NCBI Taxonomy" id="1324956"/>
    <lineage>
        <taxon>Bacteria</taxon>
        <taxon>Bacillati</taxon>
        <taxon>Bacillota</taxon>
        <taxon>Bacilli</taxon>
        <taxon>Bacillales</taxon>
        <taxon>Bacillaceae</taxon>
        <taxon>Melghiribacillus</taxon>
    </lineage>
</organism>
<evidence type="ECO:0000256" key="3">
    <source>
        <dbReference type="HAMAP-Rule" id="MF_01539"/>
    </source>
</evidence>
<dbReference type="AlphaFoldDB" id="A0A4R3NBA9"/>
<dbReference type="PANTHER" id="PTHR37825:SF1">
    <property type="entry name" value="TRNA(MET) CYTIDINE ACETATE LIGASE"/>
    <property type="match status" value="1"/>
</dbReference>
<accession>A0A4R3NBA9</accession>
<dbReference type="SUPFAM" id="SSF52374">
    <property type="entry name" value="Nucleotidylyl transferase"/>
    <property type="match status" value="1"/>
</dbReference>
<dbReference type="RefSeq" id="WP_132370297.1">
    <property type="nucleotide sequence ID" value="NZ_SMAN01000001.1"/>
</dbReference>
<feature type="binding site" evidence="3">
    <location>
        <begin position="7"/>
        <end position="20"/>
    </location>
    <ligand>
        <name>ATP</name>
        <dbReference type="ChEBI" id="CHEBI:30616"/>
    </ligand>
</feature>
<keyword evidence="3" id="KW-0547">Nucleotide-binding</keyword>
<gene>
    <name evidence="3" type="primary">tmcAL</name>
    <name evidence="4" type="ORF">EDD68_101243</name>
</gene>
<comment type="subcellular location">
    <subcellularLocation>
        <location evidence="3">Cytoplasm</location>
    </subcellularLocation>
</comment>
<proteinExistence type="inferred from homology"/>
<dbReference type="GO" id="GO:0016740">
    <property type="term" value="F:transferase activity"/>
    <property type="evidence" value="ECO:0007669"/>
    <property type="project" value="UniProtKB-KW"/>
</dbReference>
<dbReference type="Proteomes" id="UP000294650">
    <property type="component" value="Unassembled WGS sequence"/>
</dbReference>
<dbReference type="GO" id="GO:0000049">
    <property type="term" value="F:tRNA binding"/>
    <property type="evidence" value="ECO:0007669"/>
    <property type="project" value="UniProtKB-KW"/>
</dbReference>
<comment type="caution">
    <text evidence="3">Lacks conserved residue(s) required for the propagation of feature annotation.</text>
</comment>
<dbReference type="GO" id="GO:0006400">
    <property type="term" value="P:tRNA modification"/>
    <property type="evidence" value="ECO:0007669"/>
    <property type="project" value="UniProtKB-UniRule"/>
</dbReference>
<feature type="binding site" evidence="3">
    <location>
        <position position="187"/>
    </location>
    <ligand>
        <name>ATP</name>
        <dbReference type="ChEBI" id="CHEBI:30616"/>
    </ligand>
</feature>
<evidence type="ECO:0000256" key="2">
    <source>
        <dbReference type="ARBA" id="ARBA00022694"/>
    </source>
</evidence>
<dbReference type="NCBIfam" id="NF010191">
    <property type="entry name" value="PRK13670.1"/>
    <property type="match status" value="1"/>
</dbReference>
<protein>
    <recommendedName>
        <fullName evidence="3">tRNA(Met) cytidine acetate ligase</fullName>
        <ecNumber evidence="3">6.3.4.-</ecNumber>
    </recommendedName>
</protein>
<dbReference type="InterPro" id="IPR008513">
    <property type="entry name" value="tRNA(Met)_cyd_acetate_ligase"/>
</dbReference>
<comment type="similarity">
    <text evidence="3">Belongs to the TmcAL family.</text>
</comment>
<feature type="binding site" evidence="3">
    <location>
        <position position="162"/>
    </location>
    <ligand>
        <name>ATP</name>
        <dbReference type="ChEBI" id="CHEBI:30616"/>
    </ligand>
</feature>
<keyword evidence="2 3" id="KW-0819">tRNA processing</keyword>
<dbReference type="HAMAP" id="MF_01539">
    <property type="entry name" value="TmcAL"/>
    <property type="match status" value="1"/>
</dbReference>
<keyword evidence="3" id="KW-0067">ATP-binding</keyword>
<dbReference type="InterPro" id="IPR014729">
    <property type="entry name" value="Rossmann-like_a/b/a_fold"/>
</dbReference>